<comment type="caution">
    <text evidence="3">The sequence shown here is derived from an EMBL/GenBank/DDBJ whole genome shotgun (WGS) entry which is preliminary data.</text>
</comment>
<accession>A0ABS9JYA3</accession>
<proteinExistence type="predicted"/>
<dbReference type="Pfam" id="PF11871">
    <property type="entry name" value="DUF3391"/>
    <property type="match status" value="1"/>
</dbReference>
<dbReference type="Gene3D" id="1.10.3210.10">
    <property type="entry name" value="Hypothetical protein af1432"/>
    <property type="match status" value="1"/>
</dbReference>
<dbReference type="PANTHER" id="PTHR43155:SF2">
    <property type="entry name" value="CYCLIC DI-GMP PHOSPHODIESTERASE PA4108"/>
    <property type="match status" value="1"/>
</dbReference>
<dbReference type="SMART" id="SM00471">
    <property type="entry name" value="HDc"/>
    <property type="match status" value="1"/>
</dbReference>
<evidence type="ECO:0000313" key="3">
    <source>
        <dbReference type="EMBL" id="MCG2575887.1"/>
    </source>
</evidence>
<dbReference type="CDD" id="cd00077">
    <property type="entry name" value="HDc"/>
    <property type="match status" value="1"/>
</dbReference>
<dbReference type="InterPro" id="IPR021812">
    <property type="entry name" value="DUF3391"/>
</dbReference>
<dbReference type="Pfam" id="PF13487">
    <property type="entry name" value="HD_5"/>
    <property type="match status" value="1"/>
</dbReference>
<dbReference type="EMBL" id="JAKLTN010000001">
    <property type="protein sequence ID" value="MCG2575887.1"/>
    <property type="molecule type" value="Genomic_DNA"/>
</dbReference>
<gene>
    <name evidence="3" type="ORF">LZ012_02630</name>
</gene>
<dbReference type="RefSeq" id="WP_275707269.1">
    <property type="nucleotide sequence ID" value="NZ_JAKLTN010000001.1"/>
</dbReference>
<dbReference type="Proteomes" id="UP001165384">
    <property type="component" value="Unassembled WGS sequence"/>
</dbReference>
<evidence type="ECO:0000313" key="4">
    <source>
        <dbReference type="Proteomes" id="UP001165384"/>
    </source>
</evidence>
<sequence length="401" mass="45080">MIKQIRSEQLLPGMYIHDLNCGWLDHPFMSNAFFVRDQATCDKILGLGIREVYIDTIKGADVWAAPSQSEVNAELDRRLQEIAQKQPEKPVVVELKDEAARARRLHGEANKLARLVLDDVRLGQPVRIERIEPLVDSMVDSVFRHQDALLPMARLKNLDDYTFEHSVGVAALLIAFGRAMKLPKEAIQELAMGGLLHDIGKAHVPEAILNKPAKLTDDEFAKMQSHVAESLRLVEGVSGVGPIARQVIAEHHERFDGSGYPKRLAGKDISLYGQMAAIVDVYDAITSDKVYNRGMPPTQALKKLLEWSKHHFDPQLVQTFIRAIGIYPTGALVRLESNRMGVVVEQNEGKLLEPVVRVFYHAGQHHYVPPEVVDLAKVQDRIASCESYEKWKIDPHQWLPA</sequence>
<dbReference type="InterPro" id="IPR037522">
    <property type="entry name" value="HD_GYP_dom"/>
</dbReference>
<evidence type="ECO:0000259" key="2">
    <source>
        <dbReference type="PROSITE" id="PS51832"/>
    </source>
</evidence>
<dbReference type="InterPro" id="IPR006675">
    <property type="entry name" value="HDIG_dom"/>
</dbReference>
<dbReference type="NCBIfam" id="TIGR00277">
    <property type="entry name" value="HDIG"/>
    <property type="match status" value="1"/>
</dbReference>
<protein>
    <submittedName>
        <fullName evidence="3">HD-GYP domain-containing protein</fullName>
    </submittedName>
</protein>
<organism evidence="3 4">
    <name type="scientific">Dechloromonas hankyongensis</name>
    <dbReference type="NCBI Taxonomy" id="2908002"/>
    <lineage>
        <taxon>Bacteria</taxon>
        <taxon>Pseudomonadati</taxon>
        <taxon>Pseudomonadota</taxon>
        <taxon>Betaproteobacteria</taxon>
        <taxon>Rhodocyclales</taxon>
        <taxon>Azonexaceae</taxon>
        <taxon>Dechloromonas</taxon>
    </lineage>
</organism>
<feature type="domain" description="HD-GYP" evidence="2">
    <location>
        <begin position="138"/>
        <end position="336"/>
    </location>
</feature>
<dbReference type="PANTHER" id="PTHR43155">
    <property type="entry name" value="CYCLIC DI-GMP PHOSPHODIESTERASE PA4108-RELATED"/>
    <property type="match status" value="1"/>
</dbReference>
<keyword evidence="4" id="KW-1185">Reference proteome</keyword>
<dbReference type="PROSITE" id="PS51831">
    <property type="entry name" value="HD"/>
    <property type="match status" value="1"/>
</dbReference>
<feature type="domain" description="HD" evidence="1">
    <location>
        <begin position="162"/>
        <end position="288"/>
    </location>
</feature>
<dbReference type="SUPFAM" id="SSF109604">
    <property type="entry name" value="HD-domain/PDEase-like"/>
    <property type="match status" value="1"/>
</dbReference>
<evidence type="ECO:0000259" key="1">
    <source>
        <dbReference type="PROSITE" id="PS51831"/>
    </source>
</evidence>
<dbReference type="PROSITE" id="PS51832">
    <property type="entry name" value="HD_GYP"/>
    <property type="match status" value="1"/>
</dbReference>
<name>A0ABS9JYA3_9RHOO</name>
<reference evidence="3" key="1">
    <citation type="submission" date="2022-01" db="EMBL/GenBank/DDBJ databases">
        <authorList>
            <person name="Jo J.-H."/>
            <person name="Im W.-T."/>
        </authorList>
    </citation>
    <scope>NUCLEOTIDE SEQUENCE</scope>
    <source>
        <strain evidence="3">XY25</strain>
    </source>
</reference>
<dbReference type="InterPro" id="IPR006674">
    <property type="entry name" value="HD_domain"/>
</dbReference>
<dbReference type="InterPro" id="IPR003607">
    <property type="entry name" value="HD/PDEase_dom"/>
</dbReference>